<sequence length="779" mass="86189">MDCSFPVVADDGDLPWSDSHSMDSDDSHSINLPHSPSWIDHLQTSSGAASVSSTISISHTGQLSPISTGMDIPGSHLDHGASISGASGPSSTPTLIHSASSSCTDSWSIGYAELDDAPGTSCSSDGADMHWEQGSDHILTVTKLEPLDDDDFRLDDVKEAPASTLPGTNDPAAAQPKAKRPRGRPRKHPLTPVVTTNKVTKGRSKTGCLTCRKRKKKCDEAKPRCMNCDKNAVVCEGYPEKQIWKSGKERAEEGTDSESSRSFETRVLTKWTAERLKCQRLPSITMQPIFHGLETVEDRIFWKHYNEHLSNVLTVEGEHKNAFKDMIVPIAVSHEGLMHSILSLASKHIDYDTPYGLNLLRNNPGTSVEMLQQRSDFHHEAAMEKLYADLNREHDRSSPEYRDILSARYGQMLCLLLESIAEGNPTGDHRVHLQAYRNLIQQSPPEDPAFLSFITEFFQYHIFADELICFPEGDTQRPASGNWLPVSPIHPPRLLGVADGLFNYMSHITTIRNTIRSNMDNQIDPVVDYTSLYQAAEIDAAIREWTPSWLPGDSRDRVGLLYKQMMWIYLFRTIYPPSSPSSLSSSSASLPMFPTPTCAGRPAIVNTPPHSVSTSCSSSPRISASSDYSSTSSRSNPPSRKSSSVNAPTMSPEQQQAQPADTRADSPQPIRHPPDHDPRITIAIEESLAILESFKPSDPSQTLLLIPCLLIGTSCFSPSQQERVQAAVRTVRGYTGLRNTDRVTELLEEVWRLMDSGDWVAVWDWQRVARNSGLDFVCA</sequence>
<evidence type="ECO:0000256" key="4">
    <source>
        <dbReference type="ARBA" id="ARBA00023125"/>
    </source>
</evidence>
<keyword evidence="6" id="KW-0539">Nucleus</keyword>
<proteinExistence type="predicted"/>
<evidence type="ECO:0000313" key="10">
    <source>
        <dbReference type="Proteomes" id="UP001244011"/>
    </source>
</evidence>
<dbReference type="InterPro" id="IPR021858">
    <property type="entry name" value="Fun_TF"/>
</dbReference>
<dbReference type="GO" id="GO:0000981">
    <property type="term" value="F:DNA-binding transcription factor activity, RNA polymerase II-specific"/>
    <property type="evidence" value="ECO:0007669"/>
    <property type="project" value="InterPro"/>
</dbReference>
<dbReference type="GO" id="GO:0045944">
    <property type="term" value="P:positive regulation of transcription by RNA polymerase II"/>
    <property type="evidence" value="ECO:0007669"/>
    <property type="project" value="TreeGrafter"/>
</dbReference>
<protein>
    <submittedName>
        <fullName evidence="9">Fungal-specific transcription factor domain-containing protein</fullName>
    </submittedName>
</protein>
<reference evidence="9" key="1">
    <citation type="submission" date="2023-06" db="EMBL/GenBank/DDBJ databases">
        <title>Genome-scale phylogeny and comparative genomics of the fungal order Sordariales.</title>
        <authorList>
            <consortium name="Lawrence Berkeley National Laboratory"/>
            <person name="Hensen N."/>
            <person name="Bonometti L."/>
            <person name="Westerberg I."/>
            <person name="Brannstrom I.O."/>
            <person name="Guillou S."/>
            <person name="Cros-Aarteil S."/>
            <person name="Calhoun S."/>
            <person name="Haridas S."/>
            <person name="Kuo A."/>
            <person name="Mondo S."/>
            <person name="Pangilinan J."/>
            <person name="Riley R."/>
            <person name="Labutti K."/>
            <person name="Andreopoulos B."/>
            <person name="Lipzen A."/>
            <person name="Chen C."/>
            <person name="Yanf M."/>
            <person name="Daum C."/>
            <person name="Ng V."/>
            <person name="Clum A."/>
            <person name="Steindorff A."/>
            <person name="Ohm R."/>
            <person name="Martin F."/>
            <person name="Silar P."/>
            <person name="Natvig D."/>
            <person name="Lalanne C."/>
            <person name="Gautier V."/>
            <person name="Ament-Velasquez S.L."/>
            <person name="Kruys A."/>
            <person name="Hutchinson M.I."/>
            <person name="Powell A.J."/>
            <person name="Barry K."/>
            <person name="Miller A.N."/>
            <person name="Grigoriev I.V."/>
            <person name="Debuchy R."/>
            <person name="Gladieux P."/>
            <person name="Thoren M.H."/>
            <person name="Johannesson H."/>
        </authorList>
    </citation>
    <scope>NUCLEOTIDE SEQUENCE</scope>
    <source>
        <strain evidence="9">8032-3</strain>
    </source>
</reference>
<dbReference type="PROSITE" id="PS00463">
    <property type="entry name" value="ZN2_CY6_FUNGAL_1"/>
    <property type="match status" value="1"/>
</dbReference>
<keyword evidence="10" id="KW-1185">Reference proteome</keyword>
<name>A0AAJ0FH52_9PEZI</name>
<feature type="compositionally biased region" description="Low complexity" evidence="7">
    <location>
        <begin position="611"/>
        <end position="644"/>
    </location>
</feature>
<dbReference type="AlphaFoldDB" id="A0AAJ0FH52"/>
<evidence type="ECO:0000313" key="9">
    <source>
        <dbReference type="EMBL" id="KAK1767322.1"/>
    </source>
</evidence>
<evidence type="ECO:0000259" key="8">
    <source>
        <dbReference type="PROSITE" id="PS50048"/>
    </source>
</evidence>
<feature type="region of interest" description="Disordered" evidence="7">
    <location>
        <begin position="9"/>
        <end position="29"/>
    </location>
</feature>
<dbReference type="GeneID" id="85316146"/>
<feature type="compositionally biased region" description="Polar residues" evidence="7">
    <location>
        <begin position="645"/>
        <end position="659"/>
    </location>
</feature>
<dbReference type="PANTHER" id="PTHR37534:SF38">
    <property type="entry name" value="ZN(2)-C6 FUNGAL-TYPE DOMAIN-CONTAINING PROTEIN"/>
    <property type="match status" value="1"/>
</dbReference>
<dbReference type="RefSeq" id="XP_060283535.1">
    <property type="nucleotide sequence ID" value="XM_060432959.1"/>
</dbReference>
<keyword evidence="2" id="KW-0862">Zinc</keyword>
<dbReference type="Proteomes" id="UP001244011">
    <property type="component" value="Unassembled WGS sequence"/>
</dbReference>
<dbReference type="GO" id="GO:0005634">
    <property type="term" value="C:nucleus"/>
    <property type="evidence" value="ECO:0007669"/>
    <property type="project" value="UniProtKB-SubCell"/>
</dbReference>
<keyword evidence="3" id="KW-0805">Transcription regulation</keyword>
<comment type="caution">
    <text evidence="9">The sequence shown here is derived from an EMBL/GenBank/DDBJ whole genome shotgun (WGS) entry which is preliminary data.</text>
</comment>
<evidence type="ECO:0000256" key="3">
    <source>
        <dbReference type="ARBA" id="ARBA00023015"/>
    </source>
</evidence>
<evidence type="ECO:0000256" key="7">
    <source>
        <dbReference type="SAM" id="MobiDB-lite"/>
    </source>
</evidence>
<dbReference type="CDD" id="cd00067">
    <property type="entry name" value="GAL4"/>
    <property type="match status" value="1"/>
</dbReference>
<accession>A0AAJ0FH52</accession>
<evidence type="ECO:0000256" key="2">
    <source>
        <dbReference type="ARBA" id="ARBA00022833"/>
    </source>
</evidence>
<dbReference type="SUPFAM" id="SSF57701">
    <property type="entry name" value="Zn2/Cys6 DNA-binding domain"/>
    <property type="match status" value="1"/>
</dbReference>
<feature type="region of interest" description="Disordered" evidence="7">
    <location>
        <begin position="66"/>
        <end position="99"/>
    </location>
</feature>
<feature type="domain" description="Zn(2)-C6 fungal-type" evidence="8">
    <location>
        <begin position="207"/>
        <end position="235"/>
    </location>
</feature>
<feature type="compositionally biased region" description="Basic residues" evidence="7">
    <location>
        <begin position="177"/>
        <end position="189"/>
    </location>
</feature>
<dbReference type="Gene3D" id="4.10.240.10">
    <property type="entry name" value="Zn(2)-C6 fungal-type DNA-binding domain"/>
    <property type="match status" value="1"/>
</dbReference>
<dbReference type="EMBL" id="MU839008">
    <property type="protein sequence ID" value="KAK1767322.1"/>
    <property type="molecule type" value="Genomic_DNA"/>
</dbReference>
<keyword evidence="4" id="KW-0238">DNA-binding</keyword>
<dbReference type="PROSITE" id="PS50048">
    <property type="entry name" value="ZN2_CY6_FUNGAL_2"/>
    <property type="match status" value="1"/>
</dbReference>
<dbReference type="GO" id="GO:0008270">
    <property type="term" value="F:zinc ion binding"/>
    <property type="evidence" value="ECO:0007669"/>
    <property type="project" value="InterPro"/>
</dbReference>
<keyword evidence="5" id="KW-0804">Transcription</keyword>
<evidence type="ECO:0000256" key="6">
    <source>
        <dbReference type="ARBA" id="ARBA00023242"/>
    </source>
</evidence>
<feature type="compositionally biased region" description="Low complexity" evidence="7">
    <location>
        <begin position="81"/>
        <end position="94"/>
    </location>
</feature>
<evidence type="ECO:0000256" key="1">
    <source>
        <dbReference type="ARBA" id="ARBA00004123"/>
    </source>
</evidence>
<feature type="region of interest" description="Disordered" evidence="7">
    <location>
        <begin position="160"/>
        <end position="192"/>
    </location>
</feature>
<evidence type="ECO:0000256" key="5">
    <source>
        <dbReference type="ARBA" id="ARBA00023163"/>
    </source>
</evidence>
<dbReference type="SMART" id="SM00066">
    <property type="entry name" value="GAL4"/>
    <property type="match status" value="1"/>
</dbReference>
<organism evidence="9 10">
    <name type="scientific">Phialemonium atrogriseum</name>
    <dbReference type="NCBI Taxonomy" id="1093897"/>
    <lineage>
        <taxon>Eukaryota</taxon>
        <taxon>Fungi</taxon>
        <taxon>Dikarya</taxon>
        <taxon>Ascomycota</taxon>
        <taxon>Pezizomycotina</taxon>
        <taxon>Sordariomycetes</taxon>
        <taxon>Sordariomycetidae</taxon>
        <taxon>Cephalothecales</taxon>
        <taxon>Cephalothecaceae</taxon>
        <taxon>Phialemonium</taxon>
    </lineage>
</organism>
<comment type="subcellular location">
    <subcellularLocation>
        <location evidence="1">Nucleus</location>
    </subcellularLocation>
</comment>
<dbReference type="InterPro" id="IPR001138">
    <property type="entry name" value="Zn2Cys6_DnaBD"/>
</dbReference>
<dbReference type="Pfam" id="PF11951">
    <property type="entry name" value="Fungal_trans_2"/>
    <property type="match status" value="2"/>
</dbReference>
<dbReference type="GO" id="GO:0000976">
    <property type="term" value="F:transcription cis-regulatory region binding"/>
    <property type="evidence" value="ECO:0007669"/>
    <property type="project" value="TreeGrafter"/>
</dbReference>
<feature type="region of interest" description="Disordered" evidence="7">
    <location>
        <begin position="604"/>
        <end position="678"/>
    </location>
</feature>
<gene>
    <name evidence="9" type="ORF">QBC33DRAFT_65456</name>
</gene>
<dbReference type="PANTHER" id="PTHR37534">
    <property type="entry name" value="TRANSCRIPTIONAL ACTIVATOR PROTEIN UGA3"/>
    <property type="match status" value="1"/>
</dbReference>
<dbReference type="Pfam" id="PF00172">
    <property type="entry name" value="Zn_clus"/>
    <property type="match status" value="1"/>
</dbReference>
<dbReference type="InterPro" id="IPR036864">
    <property type="entry name" value="Zn2-C6_fun-type_DNA-bd_sf"/>
</dbReference>